<dbReference type="EMBL" id="CAXIEN010000046">
    <property type="protein sequence ID" value="CAL1270069.1"/>
    <property type="molecule type" value="Genomic_DNA"/>
</dbReference>
<dbReference type="AlphaFoldDB" id="A0AAV1ZIG8"/>
<evidence type="ECO:0000313" key="3">
    <source>
        <dbReference type="Proteomes" id="UP001497382"/>
    </source>
</evidence>
<gene>
    <name evidence="2" type="ORF">LARSCL_LOCUS5091</name>
</gene>
<evidence type="ECO:0000313" key="2">
    <source>
        <dbReference type="EMBL" id="CAL1270069.1"/>
    </source>
</evidence>
<name>A0AAV1ZIG8_9ARAC</name>
<feature type="region of interest" description="Disordered" evidence="1">
    <location>
        <begin position="57"/>
        <end position="80"/>
    </location>
</feature>
<accession>A0AAV1ZIG8</accession>
<protein>
    <submittedName>
        <fullName evidence="2">Uncharacterized protein</fullName>
    </submittedName>
</protein>
<keyword evidence="3" id="KW-1185">Reference proteome</keyword>
<dbReference type="Proteomes" id="UP001497382">
    <property type="component" value="Unassembled WGS sequence"/>
</dbReference>
<sequence length="80" mass="8819">MESSNRDSLTVRARSLYNTLKWKLKNSGPSNSIAPTKEPVTMMITWVLRLIDGVSRHRFLGNDPDPGPPPTTTSPESPGL</sequence>
<organism evidence="2 3">
    <name type="scientific">Larinioides sclopetarius</name>
    <dbReference type="NCBI Taxonomy" id="280406"/>
    <lineage>
        <taxon>Eukaryota</taxon>
        <taxon>Metazoa</taxon>
        <taxon>Ecdysozoa</taxon>
        <taxon>Arthropoda</taxon>
        <taxon>Chelicerata</taxon>
        <taxon>Arachnida</taxon>
        <taxon>Araneae</taxon>
        <taxon>Araneomorphae</taxon>
        <taxon>Entelegynae</taxon>
        <taxon>Araneoidea</taxon>
        <taxon>Araneidae</taxon>
        <taxon>Larinioides</taxon>
    </lineage>
</organism>
<evidence type="ECO:0000256" key="1">
    <source>
        <dbReference type="SAM" id="MobiDB-lite"/>
    </source>
</evidence>
<comment type="caution">
    <text evidence="2">The sequence shown here is derived from an EMBL/GenBank/DDBJ whole genome shotgun (WGS) entry which is preliminary data.</text>
</comment>
<reference evidence="2 3" key="1">
    <citation type="submission" date="2024-04" db="EMBL/GenBank/DDBJ databases">
        <authorList>
            <person name="Rising A."/>
            <person name="Reimegard J."/>
            <person name="Sonavane S."/>
            <person name="Akerstrom W."/>
            <person name="Nylinder S."/>
            <person name="Hedman E."/>
            <person name="Kallberg Y."/>
        </authorList>
    </citation>
    <scope>NUCLEOTIDE SEQUENCE [LARGE SCALE GENOMIC DNA]</scope>
</reference>
<proteinExistence type="predicted"/>